<dbReference type="Proteomes" id="UP000076874">
    <property type="component" value="Unassembled WGS sequence"/>
</dbReference>
<comment type="caution">
    <text evidence="2">The sequence shown here is derived from an EMBL/GenBank/DDBJ whole genome shotgun (WGS) entry which is preliminary data.</text>
</comment>
<keyword evidence="3" id="KW-1185">Reference proteome</keyword>
<dbReference type="OrthoDB" id="5377226at2759"/>
<feature type="region of interest" description="Disordered" evidence="1">
    <location>
        <begin position="1"/>
        <end position="28"/>
    </location>
</feature>
<feature type="compositionally biased region" description="Basic residues" evidence="1">
    <location>
        <begin position="220"/>
        <end position="229"/>
    </location>
</feature>
<reference evidence="2 3" key="1">
    <citation type="journal article" date="2016" name="Genome Biol. Evol.">
        <title>Divergent and convergent evolution of fungal pathogenicity.</title>
        <authorList>
            <person name="Shang Y."/>
            <person name="Xiao G."/>
            <person name="Zheng P."/>
            <person name="Cen K."/>
            <person name="Zhan S."/>
            <person name="Wang C."/>
        </authorList>
    </citation>
    <scope>NUCLEOTIDE SEQUENCE [LARGE SCALE GENOMIC DNA]</scope>
    <source>
        <strain evidence="2 3">RCEF 264</strain>
    </source>
</reference>
<feature type="region of interest" description="Disordered" evidence="1">
    <location>
        <begin position="118"/>
        <end position="157"/>
    </location>
</feature>
<protein>
    <submittedName>
        <fullName evidence="2">Uncharacterized protein</fullName>
    </submittedName>
</protein>
<evidence type="ECO:0000256" key="1">
    <source>
        <dbReference type="SAM" id="MobiDB-lite"/>
    </source>
</evidence>
<feature type="compositionally biased region" description="Low complexity" evidence="1">
    <location>
        <begin position="234"/>
        <end position="258"/>
    </location>
</feature>
<sequence length="334" mass="35884">MPSVAQEAFDGGHHHHQHHNHNNHNSLLSKKRRRDEFAGGLPASCSVHSLRNGAWDAPAAPLRESDDSGSSSKVVTLLVHDAHLAQPNHDDHNNTLTALSHAAPGRRILPVAKRLRCDEEDGRQPPGKALPPSSAAHDRTAESATTTLAPPRTTLTTPCHICQRRPRRKCDLDSVADCEGCGQRTCFVCLRECVGWGRTDAARLRRGPRPRTRGADHGQHHPHHHGNRHHGTEAAAAPSSSSCSMPDAWPSAATPAAADGRDERNENTTTPGLGPHPLLLDDDGDDGADENNDSAGPWAAHSKGHRRMICSQCCVERGEDGDVVCLGCMASIEA</sequence>
<proteinExistence type="predicted"/>
<feature type="compositionally biased region" description="Low complexity" evidence="1">
    <location>
        <begin position="144"/>
        <end position="157"/>
    </location>
</feature>
<organism evidence="2 3">
    <name type="scientific">Niveomyces insectorum RCEF 264</name>
    <dbReference type="NCBI Taxonomy" id="1081102"/>
    <lineage>
        <taxon>Eukaryota</taxon>
        <taxon>Fungi</taxon>
        <taxon>Dikarya</taxon>
        <taxon>Ascomycota</taxon>
        <taxon>Pezizomycotina</taxon>
        <taxon>Sordariomycetes</taxon>
        <taxon>Hypocreomycetidae</taxon>
        <taxon>Hypocreales</taxon>
        <taxon>Cordycipitaceae</taxon>
        <taxon>Niveomyces</taxon>
    </lineage>
</organism>
<dbReference type="AlphaFoldDB" id="A0A167U3Y3"/>
<gene>
    <name evidence="2" type="ORF">SPI_05246</name>
</gene>
<evidence type="ECO:0000313" key="3">
    <source>
        <dbReference type="Proteomes" id="UP000076874"/>
    </source>
</evidence>
<dbReference type="EMBL" id="AZHD01000008">
    <property type="protein sequence ID" value="OAA61222.1"/>
    <property type="molecule type" value="Genomic_DNA"/>
</dbReference>
<name>A0A167U3Y3_9HYPO</name>
<evidence type="ECO:0000313" key="2">
    <source>
        <dbReference type="EMBL" id="OAA61222.1"/>
    </source>
</evidence>
<feature type="compositionally biased region" description="Acidic residues" evidence="1">
    <location>
        <begin position="280"/>
        <end position="292"/>
    </location>
</feature>
<accession>A0A167U3Y3</accession>
<feature type="region of interest" description="Disordered" evidence="1">
    <location>
        <begin position="204"/>
        <end position="302"/>
    </location>
</feature>
<feature type="compositionally biased region" description="Basic residues" evidence="1">
    <location>
        <begin position="13"/>
        <end position="22"/>
    </location>
</feature>